<protein>
    <recommendedName>
        <fullName evidence="4">Clock-controlled pheromone ccg-4</fullName>
    </recommendedName>
</protein>
<sequence length="323" mass="33677">MKISSITCAALLTVATVDAAAQIWPSAQPTTQPQLVYDAKRALRDHGDDVCRGSGQMCGLKAKLKRVAEAAAHIDSTNTPTTVSESLKSKRAADAVPEFLVSAQPTNELQIIHAAVKATRPHGADTCRGGGQVCGIKAKLKRAAAAVPVFLIPAQPTNEAQLIHEANKAVRPHGADTCRGSGQTCGIKAKLKRAASAAADALAEPIVFAEPPHRFCYIPGGECSNAKREALALAEAAAEAYAIAEPDANPCYLPGGECSNAKREALAAAELMAERDARAFPDSKAEASATNDFCNLPEESCTKLRRATEGITEALAGLDADLS</sequence>
<evidence type="ECO:0008006" key="4">
    <source>
        <dbReference type="Google" id="ProtNLM"/>
    </source>
</evidence>
<dbReference type="EMBL" id="JAFEKC020000002">
    <property type="protein sequence ID" value="KAK0516192.1"/>
    <property type="molecule type" value="Genomic_DNA"/>
</dbReference>
<feature type="chain" id="PRO_5041457414" description="Clock-controlled pheromone ccg-4" evidence="1">
    <location>
        <begin position="20"/>
        <end position="323"/>
    </location>
</feature>
<comment type="caution">
    <text evidence="2">The sequence shown here is derived from an EMBL/GenBank/DDBJ whole genome shotgun (WGS) entry which is preliminary data.</text>
</comment>
<gene>
    <name evidence="2" type="ORF">JMJ35_000795</name>
</gene>
<reference evidence="2" key="1">
    <citation type="submission" date="2023-03" db="EMBL/GenBank/DDBJ databases">
        <title>Complete genome of Cladonia borealis.</title>
        <authorList>
            <person name="Park H."/>
        </authorList>
    </citation>
    <scope>NUCLEOTIDE SEQUENCE</scope>
    <source>
        <strain evidence="2">ANT050790</strain>
    </source>
</reference>
<accession>A0AA39V4X0</accession>
<feature type="signal peptide" evidence="1">
    <location>
        <begin position="1"/>
        <end position="19"/>
    </location>
</feature>
<evidence type="ECO:0000256" key="1">
    <source>
        <dbReference type="SAM" id="SignalP"/>
    </source>
</evidence>
<dbReference type="Proteomes" id="UP001166286">
    <property type="component" value="Unassembled WGS sequence"/>
</dbReference>
<proteinExistence type="predicted"/>
<organism evidence="2 3">
    <name type="scientific">Cladonia borealis</name>
    <dbReference type="NCBI Taxonomy" id="184061"/>
    <lineage>
        <taxon>Eukaryota</taxon>
        <taxon>Fungi</taxon>
        <taxon>Dikarya</taxon>
        <taxon>Ascomycota</taxon>
        <taxon>Pezizomycotina</taxon>
        <taxon>Lecanoromycetes</taxon>
        <taxon>OSLEUM clade</taxon>
        <taxon>Lecanoromycetidae</taxon>
        <taxon>Lecanorales</taxon>
        <taxon>Lecanorineae</taxon>
        <taxon>Cladoniaceae</taxon>
        <taxon>Cladonia</taxon>
    </lineage>
</organism>
<keyword evidence="3" id="KW-1185">Reference proteome</keyword>
<evidence type="ECO:0000313" key="2">
    <source>
        <dbReference type="EMBL" id="KAK0516192.1"/>
    </source>
</evidence>
<name>A0AA39V4X0_9LECA</name>
<dbReference type="AlphaFoldDB" id="A0AA39V4X0"/>
<keyword evidence="1" id="KW-0732">Signal</keyword>
<evidence type="ECO:0000313" key="3">
    <source>
        <dbReference type="Proteomes" id="UP001166286"/>
    </source>
</evidence>